<evidence type="ECO:0000313" key="2">
    <source>
        <dbReference type="EMBL" id="GAN64222.1"/>
    </source>
</evidence>
<dbReference type="Gene3D" id="1.10.357.10">
    <property type="entry name" value="Tetracycline Repressor, domain 2"/>
    <property type="match status" value="1"/>
</dbReference>
<evidence type="ECO:0000313" key="4">
    <source>
        <dbReference type="Proteomes" id="UP000032673"/>
    </source>
</evidence>
<feature type="region of interest" description="Disordered" evidence="1">
    <location>
        <begin position="191"/>
        <end position="215"/>
    </location>
</feature>
<comment type="caution">
    <text evidence="3">The sequence shown here is derived from an EMBL/GenBank/DDBJ whole genome shotgun (WGS) entry which is preliminary data.</text>
</comment>
<dbReference type="EMBL" id="BJXQ01000005">
    <property type="protein sequence ID" value="GEN03098.1"/>
    <property type="molecule type" value="Genomic_DNA"/>
</dbReference>
<dbReference type="Proteomes" id="UP000321104">
    <property type="component" value="Unassembled WGS sequence"/>
</dbReference>
<dbReference type="RefSeq" id="WP_048847489.1">
    <property type="nucleotide sequence ID" value="NZ_BAMW01000057.1"/>
</dbReference>
<proteinExistence type="predicted"/>
<organism evidence="3 5">
    <name type="scientific">Acetobacter indonesiensis</name>
    <dbReference type="NCBI Taxonomy" id="104101"/>
    <lineage>
        <taxon>Bacteria</taxon>
        <taxon>Pseudomonadati</taxon>
        <taxon>Pseudomonadota</taxon>
        <taxon>Alphaproteobacteria</taxon>
        <taxon>Acetobacterales</taxon>
        <taxon>Acetobacteraceae</taxon>
        <taxon>Acetobacter</taxon>
    </lineage>
</organism>
<keyword evidence="4" id="KW-1185">Reference proteome</keyword>
<evidence type="ECO:0000313" key="5">
    <source>
        <dbReference type="Proteomes" id="UP000321104"/>
    </source>
</evidence>
<evidence type="ECO:0000313" key="3">
    <source>
        <dbReference type="EMBL" id="GEN03098.1"/>
    </source>
</evidence>
<dbReference type="AlphaFoldDB" id="A0A6N3T590"/>
<reference evidence="2 4" key="1">
    <citation type="submission" date="2012-11" db="EMBL/GenBank/DDBJ databases">
        <title>Whole genome sequence of Acetobacter indonesiensis 5H-1.</title>
        <authorList>
            <person name="Azuma Y."/>
            <person name="Higashiura N."/>
            <person name="Hirakawa H."/>
            <person name="Matsushita K."/>
        </authorList>
    </citation>
    <scope>NUCLEOTIDE SEQUENCE [LARGE SCALE GENOMIC DNA]</scope>
    <source>
        <strain evidence="2 4">5H-1</strain>
    </source>
</reference>
<gene>
    <name evidence="2" type="ORF">Abin_060_059</name>
    <name evidence="3" type="ORF">AIN02nite_11230</name>
</gene>
<evidence type="ECO:0000256" key="1">
    <source>
        <dbReference type="SAM" id="MobiDB-lite"/>
    </source>
</evidence>
<dbReference type="Proteomes" id="UP000032673">
    <property type="component" value="Unassembled WGS sequence"/>
</dbReference>
<name>A0A6N3T590_9PROT</name>
<protein>
    <submittedName>
        <fullName evidence="2">Transcriptional regulator TetR</fullName>
    </submittedName>
</protein>
<dbReference type="EMBL" id="BAMW01000057">
    <property type="protein sequence ID" value="GAN64222.1"/>
    <property type="molecule type" value="Genomic_DNA"/>
</dbReference>
<accession>A0A6N3T590</accession>
<reference evidence="3 5" key="2">
    <citation type="submission" date="2019-07" db="EMBL/GenBank/DDBJ databases">
        <title>Whole genome shotgun sequence of Acetobacter indonesiensis NBRC 16471.</title>
        <authorList>
            <person name="Hosoyama A."/>
            <person name="Uohara A."/>
            <person name="Ohji S."/>
            <person name="Ichikawa N."/>
        </authorList>
    </citation>
    <scope>NUCLEOTIDE SEQUENCE [LARGE SCALE GENOMIC DNA]</scope>
    <source>
        <strain evidence="3 5">NBRC 16471</strain>
    </source>
</reference>
<sequence>MDTDDFDVALLSAAMTQAEQGGWNSVSLLESARQAGLPLAETRDRFPCRASLLLRLGRIADESALADDTATGDSRERLFDLLMRRLDVFQQYRNGIKAVMRALPFDPALAVILGGATIESMRWMADAAGISTTGLGGIVRINLVMGVWTHTLRTWEKDDSEDMGSTMAALDQALDKAARFKLFPTGAGSLTDGGLPDVDFAEPQPPQPDAPENSH</sequence>